<feature type="domain" description="Methyltransferase" evidence="1">
    <location>
        <begin position="54"/>
        <end position="146"/>
    </location>
</feature>
<protein>
    <submittedName>
        <fullName evidence="2">Methyltransferase domain-containing protein</fullName>
    </submittedName>
</protein>
<dbReference type="InterPro" id="IPR041698">
    <property type="entry name" value="Methyltransf_25"/>
</dbReference>
<dbReference type="RefSeq" id="WP_222199328.1">
    <property type="nucleotide sequence ID" value="NZ_JAIMFO010000006.1"/>
</dbReference>
<dbReference type="GO" id="GO:0032259">
    <property type="term" value="P:methylation"/>
    <property type="evidence" value="ECO:0007669"/>
    <property type="project" value="UniProtKB-KW"/>
</dbReference>
<reference evidence="2 3" key="1">
    <citation type="submission" date="2021-08" db="EMBL/GenBank/DDBJ databases">
        <title>Collinsella faecalis sp. nov. isolated from swine faeces.</title>
        <authorList>
            <person name="Oh B.S."/>
            <person name="Lee J.H."/>
        </authorList>
    </citation>
    <scope>NUCLEOTIDE SEQUENCE [LARGE SCALE GENOMIC DNA]</scope>
    <source>
        <strain evidence="2 3">AGMB00827</strain>
    </source>
</reference>
<sequence>MDDLEEFKEKFTAYWNGRAEGFYDLRRKELASDMHLRWLQEIESRLPQGEALSILDIGCGPGLFSCMLAGRGHTVLGIDIADEMIAEAHRLSKELNVDATFAVMDAEQPTLEPGSFDAIVTRNLTWGLPHLDQAYATWRRLLKPGGALICFDADYVHEQVSLPDVPGSADSVISDDQREAYQEFKDTLRPIQRKRPAWDVELLQKACYSDIEVDEGLWKRIYLERDELYNPSPMFAVVARA</sequence>
<evidence type="ECO:0000313" key="3">
    <source>
        <dbReference type="Proteomes" id="UP000700908"/>
    </source>
</evidence>
<dbReference type="GO" id="GO:0008168">
    <property type="term" value="F:methyltransferase activity"/>
    <property type="evidence" value="ECO:0007669"/>
    <property type="project" value="UniProtKB-KW"/>
</dbReference>
<gene>
    <name evidence="2" type="ORF">K6V98_04435</name>
</gene>
<dbReference type="SUPFAM" id="SSF53335">
    <property type="entry name" value="S-adenosyl-L-methionine-dependent methyltransferases"/>
    <property type="match status" value="1"/>
</dbReference>
<dbReference type="PANTHER" id="PTHR43591">
    <property type="entry name" value="METHYLTRANSFERASE"/>
    <property type="match status" value="1"/>
</dbReference>
<dbReference type="Proteomes" id="UP000700908">
    <property type="component" value="Unassembled WGS sequence"/>
</dbReference>
<proteinExistence type="predicted"/>
<keyword evidence="2" id="KW-0489">Methyltransferase</keyword>
<dbReference type="CDD" id="cd02440">
    <property type="entry name" value="AdoMet_MTases"/>
    <property type="match status" value="1"/>
</dbReference>
<keyword evidence="3" id="KW-1185">Reference proteome</keyword>
<evidence type="ECO:0000259" key="1">
    <source>
        <dbReference type="Pfam" id="PF13649"/>
    </source>
</evidence>
<keyword evidence="2" id="KW-0808">Transferase</keyword>
<accession>A0ABS7MK10</accession>
<dbReference type="EMBL" id="JAIMFO010000006">
    <property type="protein sequence ID" value="MBY4797602.1"/>
    <property type="molecule type" value="Genomic_DNA"/>
</dbReference>
<comment type="caution">
    <text evidence="2">The sequence shown here is derived from an EMBL/GenBank/DDBJ whole genome shotgun (WGS) entry which is preliminary data.</text>
</comment>
<organism evidence="2 3">
    <name type="scientific">Collinsella ureilytica</name>
    <dbReference type="NCBI Taxonomy" id="2869515"/>
    <lineage>
        <taxon>Bacteria</taxon>
        <taxon>Bacillati</taxon>
        <taxon>Actinomycetota</taxon>
        <taxon>Coriobacteriia</taxon>
        <taxon>Coriobacteriales</taxon>
        <taxon>Coriobacteriaceae</taxon>
        <taxon>Collinsella</taxon>
    </lineage>
</organism>
<dbReference type="Gene3D" id="3.40.50.150">
    <property type="entry name" value="Vaccinia Virus protein VP39"/>
    <property type="match status" value="1"/>
</dbReference>
<dbReference type="PANTHER" id="PTHR43591:SF24">
    <property type="entry name" value="2-METHOXY-6-POLYPRENYL-1,4-BENZOQUINOL METHYLASE, MITOCHONDRIAL"/>
    <property type="match status" value="1"/>
</dbReference>
<evidence type="ECO:0000313" key="2">
    <source>
        <dbReference type="EMBL" id="MBY4797602.1"/>
    </source>
</evidence>
<dbReference type="Pfam" id="PF13649">
    <property type="entry name" value="Methyltransf_25"/>
    <property type="match status" value="1"/>
</dbReference>
<name>A0ABS7MK10_9ACTN</name>
<dbReference type="InterPro" id="IPR029063">
    <property type="entry name" value="SAM-dependent_MTases_sf"/>
</dbReference>